<keyword evidence="1" id="KW-0812">Transmembrane</keyword>
<name>A0A6J4HVH6_9ACTN</name>
<sequence length="357" mass="36103">MTTVGVAVLTTSAIGLSSAGAAPAATFQLAPPQVEVSLYPVENAGPLTVANISGGTYTAVDVVYGGAVEIQLPAGFDGSNMIVELGLAPTDSDTDTRTYSTEEVGPDALVVTDLTGGEYRVELPADDTTNGDFGFLRLFDVAHTDPNIFAPYSEYLLEFTGTGVTTVDLAPAVFAFAEIPCTAAPSVCPATPVPAASEIAFTVPVGSLLRTLGIGTLDDSALELQPLDRFGNPTGPVVDLSGAIRLIDSYNIAVTLPAGLAAGLYEVTLVQATAAFGASFSFGGLEIVAPATTVTTVAPVVNTGLRSNTGWGEETVQADAGTSTLVAVGGAMVAVAAAGTVVALRSRRRPVAVTTAD</sequence>
<evidence type="ECO:0000256" key="1">
    <source>
        <dbReference type="SAM" id="Phobius"/>
    </source>
</evidence>
<keyword evidence="1" id="KW-0472">Membrane</keyword>
<feature type="chain" id="PRO_5039619186" evidence="2">
    <location>
        <begin position="22"/>
        <end position="357"/>
    </location>
</feature>
<reference evidence="3" key="1">
    <citation type="submission" date="2020-02" db="EMBL/GenBank/DDBJ databases">
        <authorList>
            <person name="Meier V. D."/>
        </authorList>
    </citation>
    <scope>NUCLEOTIDE SEQUENCE</scope>
    <source>
        <strain evidence="3">AVDCRST_MAG57</strain>
    </source>
</reference>
<keyword evidence="1" id="KW-1133">Transmembrane helix</keyword>
<feature type="transmembrane region" description="Helical" evidence="1">
    <location>
        <begin position="325"/>
        <end position="344"/>
    </location>
</feature>
<keyword evidence="2" id="KW-0732">Signal</keyword>
<organism evidence="3">
    <name type="scientific">uncultured Blastococcus sp</name>
    <dbReference type="NCBI Taxonomy" id="217144"/>
    <lineage>
        <taxon>Bacteria</taxon>
        <taxon>Bacillati</taxon>
        <taxon>Actinomycetota</taxon>
        <taxon>Actinomycetes</taxon>
        <taxon>Geodermatophilales</taxon>
        <taxon>Geodermatophilaceae</taxon>
        <taxon>Blastococcus</taxon>
        <taxon>environmental samples</taxon>
    </lineage>
</organism>
<gene>
    <name evidence="3" type="ORF">AVDCRST_MAG57-1207</name>
</gene>
<protein>
    <submittedName>
        <fullName evidence="3">Uncharacterized protein</fullName>
    </submittedName>
</protein>
<dbReference type="EMBL" id="CADCTI010000108">
    <property type="protein sequence ID" value="CAA9234592.1"/>
    <property type="molecule type" value="Genomic_DNA"/>
</dbReference>
<proteinExistence type="predicted"/>
<dbReference type="AlphaFoldDB" id="A0A6J4HVH6"/>
<accession>A0A6J4HVH6</accession>
<feature type="signal peptide" evidence="2">
    <location>
        <begin position="1"/>
        <end position="21"/>
    </location>
</feature>
<evidence type="ECO:0000313" key="3">
    <source>
        <dbReference type="EMBL" id="CAA9234592.1"/>
    </source>
</evidence>
<evidence type="ECO:0000256" key="2">
    <source>
        <dbReference type="SAM" id="SignalP"/>
    </source>
</evidence>